<sequence>MSNSNFVFNVIFWIRVAFGVISGFSAGLLGFTSDNPDANMGIFFGISMYLLSTAIVRQIFLSKIKEGERLKLFTTGLGSFIGLFLFSWIIYNTFFL</sequence>
<feature type="transmembrane region" description="Helical" evidence="1">
    <location>
        <begin position="38"/>
        <end position="60"/>
    </location>
</feature>
<organism evidence="2">
    <name type="scientific">uncultured marine thaumarchaeote AD1000_38_A02</name>
    <dbReference type="NCBI Taxonomy" id="1455911"/>
    <lineage>
        <taxon>Archaea</taxon>
        <taxon>Nitrososphaerota</taxon>
        <taxon>environmental samples</taxon>
    </lineage>
</organism>
<evidence type="ECO:0000313" key="2">
    <source>
        <dbReference type="EMBL" id="AIE93508.1"/>
    </source>
</evidence>
<keyword evidence="1" id="KW-0812">Transmembrane</keyword>
<name>A0A075FQK9_9ARCH</name>
<dbReference type="AlphaFoldDB" id="A0A075FQK9"/>
<protein>
    <submittedName>
        <fullName evidence="2">Uncharacterized protein</fullName>
    </submittedName>
</protein>
<evidence type="ECO:0000256" key="1">
    <source>
        <dbReference type="SAM" id="Phobius"/>
    </source>
</evidence>
<accession>A0A075FQK9</accession>
<feature type="transmembrane region" description="Helical" evidence="1">
    <location>
        <begin position="12"/>
        <end position="32"/>
    </location>
</feature>
<dbReference type="EMBL" id="KF900396">
    <property type="protein sequence ID" value="AIE93508.1"/>
    <property type="molecule type" value="Genomic_DNA"/>
</dbReference>
<keyword evidence="1" id="KW-1133">Transmembrane helix</keyword>
<reference evidence="2" key="1">
    <citation type="journal article" date="2014" name="Genome Biol. Evol.">
        <title>Pangenome evidence for extensive interdomain horizontal transfer affecting lineage core and shell genes in uncultured planktonic thaumarchaeota and euryarchaeota.</title>
        <authorList>
            <person name="Deschamps P."/>
            <person name="Zivanovic Y."/>
            <person name="Moreira D."/>
            <person name="Rodriguez-Valera F."/>
            <person name="Lopez-Garcia P."/>
        </authorList>
    </citation>
    <scope>NUCLEOTIDE SEQUENCE</scope>
</reference>
<feature type="transmembrane region" description="Helical" evidence="1">
    <location>
        <begin position="72"/>
        <end position="91"/>
    </location>
</feature>
<proteinExistence type="predicted"/>
<keyword evidence="1" id="KW-0472">Membrane</keyword>